<dbReference type="Pfam" id="PF23758">
    <property type="entry name" value="TPR_HPS5"/>
    <property type="match status" value="1"/>
</dbReference>
<evidence type="ECO:0000313" key="2">
    <source>
        <dbReference type="EMBL" id="KFM82706.1"/>
    </source>
</evidence>
<sequence>MMSELAMMCFQMQIWGKIDKVMEMRSTILKTKEELLKSNGRKSHENLLCCSHEFSDMKNTIKRSESAHSFQKSELLACSSLPMQKSSYHNDLDKLTVIQNGDINIEEKFSVTSSNEFSSQVYDDLQSSSFLQNYFHLFDVQRLRELLNVLNKPCYKTWNVMLAGVSLLSGSDEFTKKLAADQIETAANCLERSFIGPILISHLQKIFKASAARAIELCLQRSYHITSLDVLYLSKSSDTHPKPFLEYISRVVDCLPETQRSKVLDKLLHLDEVRLEWLYGVLQIENDIKNKLKCSCGWPRPGSHLYPWKHSQLILHILSTTSSM</sequence>
<proteinExistence type="predicted"/>
<dbReference type="STRING" id="407821.A0A087UZB7"/>
<reference evidence="2 3" key="1">
    <citation type="submission" date="2013-11" db="EMBL/GenBank/DDBJ databases">
        <title>Genome sequencing of Stegodyphus mimosarum.</title>
        <authorList>
            <person name="Bechsgaard J."/>
        </authorList>
    </citation>
    <scope>NUCLEOTIDE SEQUENCE [LARGE SCALE GENOMIC DNA]</scope>
</reference>
<evidence type="ECO:0000259" key="1">
    <source>
        <dbReference type="Pfam" id="PF23758"/>
    </source>
</evidence>
<feature type="domain" description="HPS5 TPR" evidence="1">
    <location>
        <begin position="87"/>
        <end position="319"/>
    </location>
</feature>
<keyword evidence="3" id="KW-1185">Reference proteome</keyword>
<name>A0A087UZB7_STEMI</name>
<dbReference type="Proteomes" id="UP000054359">
    <property type="component" value="Unassembled WGS sequence"/>
</dbReference>
<feature type="non-terminal residue" evidence="2">
    <location>
        <position position="324"/>
    </location>
</feature>
<evidence type="ECO:0000313" key="3">
    <source>
        <dbReference type="Proteomes" id="UP000054359"/>
    </source>
</evidence>
<dbReference type="InterPro" id="IPR056445">
    <property type="entry name" value="TPR_HPS5"/>
</dbReference>
<organism evidence="2 3">
    <name type="scientific">Stegodyphus mimosarum</name>
    <name type="common">African social velvet spider</name>
    <dbReference type="NCBI Taxonomy" id="407821"/>
    <lineage>
        <taxon>Eukaryota</taxon>
        <taxon>Metazoa</taxon>
        <taxon>Ecdysozoa</taxon>
        <taxon>Arthropoda</taxon>
        <taxon>Chelicerata</taxon>
        <taxon>Arachnida</taxon>
        <taxon>Araneae</taxon>
        <taxon>Araneomorphae</taxon>
        <taxon>Entelegynae</taxon>
        <taxon>Eresoidea</taxon>
        <taxon>Eresidae</taxon>
        <taxon>Stegodyphus</taxon>
    </lineage>
</organism>
<protein>
    <submittedName>
        <fullName evidence="2">Hermansky-Pudlak syndrome 5 protein</fullName>
    </submittedName>
</protein>
<dbReference type="AlphaFoldDB" id="A0A087UZB7"/>
<accession>A0A087UZB7</accession>
<dbReference type="OrthoDB" id="19493at2759"/>
<gene>
    <name evidence="2" type="ORF">X975_06948</name>
</gene>
<dbReference type="EMBL" id="KK122427">
    <property type="protein sequence ID" value="KFM82706.1"/>
    <property type="molecule type" value="Genomic_DNA"/>
</dbReference>